<protein>
    <submittedName>
        <fullName evidence="9">Type IV conjugative transfer system coupling protein TraD</fullName>
    </submittedName>
</protein>
<sequence>MSFVPKNITQGGQITAYRFRMFNQVNNWFSFWVVLIFFAISMLVFFAFTPMSIIANGLTYWLADMSSSFLLLNPHSTVKTWSVRVYDDAGVNYTVLKFTLEQILNSKEMAEVGNMFLTRLEIYAGLGAAVSFGIYSILMFWIGRVGKEETDDEYISGMKLTQKPAEVNKILASRGKKSDLKIGKLHMVKNAEIQNFLMHGTIGTGKSTLIRYLLDYIRSRGDRAVIFDSGGTFIQTHYNPETDKILNAHDERCEWWDLWHECQSVVDYENITASLIPVEGDSDPFWVSSSRTIFADSAMKMAKNENRDIESFLKILFTISLKSLREFLANTPSSNLVEEKIEKTAISIRSVITNYAKALRFLQGLEKSGKKRFSIREWMSDEEFSNSWLFISTNSKYRKSVKPLMSMWLSIATIYLQSMGENPNRRVWFILDELPSLQKVPELNETLAEARKFGGCFVIGMQNMAQLSNTYGKDTAKSLFDLMNTRFYGRSPSAEVAKDIEQELGNQRRKEAREQNSFGLDQVRDGISIGRDKVSQPIVDYDEIMRMADLNFYVRLPGDYPVINMDVPYRDLPKKHPALIERKIDDKLSPLLEELIVHNEKGMNTDFQNQIIENHATLTSTAPEQKTVVAPQPVASTAPEQKTAVVTPPVASTVPEQKTAVVTPPVASTTPEQKTVVAPQSVASTAPKQQTLVLTQPVAGSAQVSKPEDTALAFTITMQERLAKLRGDNQRVETQNNAQNIGLPVQSHTEISAEKSTGNTDAFKFIDPRRKQSNDNTGDQSGGRSEELEFEAIVYETESGAMVIKTEGSEITQNQGAVRKMAEEEKNILVHREHGEHEMEEPDL</sequence>
<keyword evidence="5 7" id="KW-0472">Membrane</keyword>
<feature type="region of interest" description="Disordered" evidence="6">
    <location>
        <begin position="661"/>
        <end position="682"/>
    </location>
</feature>
<evidence type="ECO:0000256" key="6">
    <source>
        <dbReference type="SAM" id="MobiDB-lite"/>
    </source>
</evidence>
<evidence type="ECO:0000313" key="10">
    <source>
        <dbReference type="Proteomes" id="UP000192722"/>
    </source>
</evidence>
<feature type="compositionally biased region" description="Polar residues" evidence="6">
    <location>
        <begin position="774"/>
        <end position="783"/>
    </location>
</feature>
<dbReference type="Gene3D" id="1.10.8.80">
    <property type="entry name" value="Magnesium chelatase subunit I, C-Terminal domain"/>
    <property type="match status" value="1"/>
</dbReference>
<evidence type="ECO:0000256" key="5">
    <source>
        <dbReference type="ARBA" id="ARBA00023136"/>
    </source>
</evidence>
<evidence type="ECO:0000256" key="2">
    <source>
        <dbReference type="ARBA" id="ARBA00022475"/>
    </source>
</evidence>
<feature type="transmembrane region" description="Helical" evidence="7">
    <location>
        <begin position="53"/>
        <end position="72"/>
    </location>
</feature>
<dbReference type="PANTHER" id="PTHR37937">
    <property type="entry name" value="CONJUGATIVE TRANSFER: DNA TRANSPORT"/>
    <property type="match status" value="1"/>
</dbReference>
<evidence type="ECO:0000259" key="8">
    <source>
        <dbReference type="Pfam" id="PF10412"/>
    </source>
</evidence>
<proteinExistence type="predicted"/>
<feature type="transmembrane region" description="Helical" evidence="7">
    <location>
        <begin position="122"/>
        <end position="142"/>
    </location>
</feature>
<feature type="region of interest" description="Disordered" evidence="6">
    <location>
        <begin position="735"/>
        <end position="787"/>
    </location>
</feature>
<dbReference type="InterPro" id="IPR014128">
    <property type="entry name" value="T4SS_TraD"/>
</dbReference>
<keyword evidence="10" id="KW-1185">Reference proteome</keyword>
<feature type="transmembrane region" description="Helical" evidence="7">
    <location>
        <begin position="28"/>
        <end position="47"/>
    </location>
</feature>
<dbReference type="PANTHER" id="PTHR37937:SF1">
    <property type="entry name" value="CONJUGATIVE TRANSFER: DNA TRANSPORT"/>
    <property type="match status" value="1"/>
</dbReference>
<organism evidence="9 10">
    <name type="scientific">Rouxiella silvae</name>
    <dbReference type="NCBI Taxonomy" id="1646373"/>
    <lineage>
        <taxon>Bacteria</taxon>
        <taxon>Pseudomonadati</taxon>
        <taxon>Pseudomonadota</taxon>
        <taxon>Gammaproteobacteria</taxon>
        <taxon>Enterobacterales</taxon>
        <taxon>Yersiniaceae</taxon>
        <taxon>Rouxiella</taxon>
    </lineage>
</organism>
<dbReference type="Pfam" id="PF10412">
    <property type="entry name" value="TrwB_AAD_bind"/>
    <property type="match status" value="1"/>
</dbReference>
<dbReference type="SUPFAM" id="SSF52540">
    <property type="entry name" value="P-loop containing nucleoside triphosphate hydrolases"/>
    <property type="match status" value="1"/>
</dbReference>
<keyword evidence="4 7" id="KW-1133">Transmembrane helix</keyword>
<evidence type="ECO:0000313" key="9">
    <source>
        <dbReference type="EMBL" id="ORJ19233.1"/>
    </source>
</evidence>
<evidence type="ECO:0000256" key="1">
    <source>
        <dbReference type="ARBA" id="ARBA00004651"/>
    </source>
</evidence>
<feature type="compositionally biased region" description="Basic and acidic residues" evidence="6">
    <location>
        <begin position="764"/>
        <end position="773"/>
    </location>
</feature>
<feature type="compositionally biased region" description="Polar residues" evidence="6">
    <location>
        <begin position="735"/>
        <end position="760"/>
    </location>
</feature>
<reference evidence="9 10" key="1">
    <citation type="journal article" date="2017" name="Int. J. Syst. Evol. Microbiol.">
        <title>Rouxiella badensis sp. nov. and Rouxiella silvae sp. nov. isolated from peat bog soil in Germany and emendation of the genus description.</title>
        <authorList>
            <person name="Le Fleche-Mateos A."/>
            <person name="Kugler J.H."/>
            <person name="Hansen S.H."/>
            <person name="Syldatk C."/>
            <person name="Hausmann R."/>
            <person name="Lomprez F."/>
            <person name="Vandenbogaert M."/>
            <person name="Manuguerra J.C."/>
            <person name="Grimont P.A."/>
        </authorList>
    </citation>
    <scope>NUCLEOTIDE SEQUENCE [LARGE SCALE GENOMIC DNA]</scope>
    <source>
        <strain evidence="9 10">213</strain>
    </source>
</reference>
<keyword evidence="2" id="KW-1003">Cell membrane</keyword>
<evidence type="ECO:0000256" key="7">
    <source>
        <dbReference type="SAM" id="Phobius"/>
    </source>
</evidence>
<feature type="domain" description="Type IV secretion system coupling protein TraD DNA-binding" evidence="8">
    <location>
        <begin position="180"/>
        <end position="567"/>
    </location>
</feature>
<evidence type="ECO:0000256" key="3">
    <source>
        <dbReference type="ARBA" id="ARBA00022692"/>
    </source>
</evidence>
<dbReference type="InterPro" id="IPR051539">
    <property type="entry name" value="T4SS-coupling_protein"/>
</dbReference>
<keyword evidence="3 7" id="KW-0812">Transmembrane</keyword>
<dbReference type="InterPro" id="IPR019476">
    <property type="entry name" value="T4SS_TraD_DNA-bd"/>
</dbReference>
<feature type="compositionally biased region" description="Low complexity" evidence="6">
    <location>
        <begin position="661"/>
        <end position="671"/>
    </location>
</feature>
<dbReference type="EMBL" id="MRWD01000067">
    <property type="protein sequence ID" value="ORJ19233.1"/>
    <property type="molecule type" value="Genomic_DNA"/>
</dbReference>
<comment type="subcellular location">
    <subcellularLocation>
        <location evidence="1">Cell membrane</location>
        <topology evidence="1">Multi-pass membrane protein</topology>
    </subcellularLocation>
</comment>
<dbReference type="CDD" id="cd01127">
    <property type="entry name" value="TrwB_TraG_TraD_VirD4"/>
    <property type="match status" value="1"/>
</dbReference>
<accession>A0ABX3TVJ1</accession>
<name>A0ABX3TVJ1_9GAMM</name>
<evidence type="ECO:0000256" key="4">
    <source>
        <dbReference type="ARBA" id="ARBA00022989"/>
    </source>
</evidence>
<dbReference type="InterPro" id="IPR027417">
    <property type="entry name" value="P-loop_NTPase"/>
</dbReference>
<dbReference type="Gene3D" id="3.40.50.300">
    <property type="entry name" value="P-loop containing nucleotide triphosphate hydrolases"/>
    <property type="match status" value="1"/>
</dbReference>
<comment type="caution">
    <text evidence="9">The sequence shown here is derived from an EMBL/GenBank/DDBJ whole genome shotgun (WGS) entry which is preliminary data.</text>
</comment>
<gene>
    <name evidence="9" type="ORF">BS639_21220</name>
</gene>
<dbReference type="RefSeq" id="WP_084984271.1">
    <property type="nucleotide sequence ID" value="NZ_MRWD01000067.1"/>
</dbReference>
<dbReference type="NCBIfam" id="TIGR02759">
    <property type="entry name" value="TraD_Ftype"/>
    <property type="match status" value="1"/>
</dbReference>
<dbReference type="Proteomes" id="UP000192722">
    <property type="component" value="Unassembled WGS sequence"/>
</dbReference>